<dbReference type="OrthoDB" id="8612466at2"/>
<dbReference type="InterPro" id="IPR048149">
    <property type="entry name" value="YjaA"/>
</dbReference>
<dbReference type="STRING" id="1121863.GCA_000621185_01513"/>
<dbReference type="NCBIfam" id="NF041448">
    <property type="entry name" value="stress_YjaA"/>
    <property type="match status" value="1"/>
</dbReference>
<dbReference type="EMBL" id="LFEJ01000002">
    <property type="protein sequence ID" value="KMV36663.1"/>
    <property type="molecule type" value="Genomic_DNA"/>
</dbReference>
<dbReference type="AlphaFoldDB" id="A0A0J8Y8J5"/>
<dbReference type="PATRIC" id="fig|1656095.3.peg.3395"/>
<comment type="caution">
    <text evidence="1">The sequence shown here is derived from an EMBL/GenBank/DDBJ whole genome shotgun (WGS) entry which is preliminary data.</text>
</comment>
<keyword evidence="3" id="KW-1185">Reference proteome</keyword>
<reference evidence="1 3" key="1">
    <citation type="submission" date="2015-06" db="EMBL/GenBank/DDBJ databases">
        <title>Genome sequencing of Cronobacter sp. strain DJ34 isolated from petroleum contaminated sludge of Duliajan Oil Fields, Assam, India.</title>
        <authorList>
            <person name="Pal S."/>
            <person name="Banerjee T.D."/>
            <person name="Roy A."/>
            <person name="Sar P."/>
            <person name="Kazy S.K."/>
        </authorList>
    </citation>
    <scope>NUCLEOTIDE SEQUENCE [LARGE SCALE GENOMIC DNA]</scope>
    <source>
        <strain evidence="1 3">DJ34</strain>
    </source>
</reference>
<dbReference type="RefSeq" id="WP_024557351.1">
    <property type="nucleotide sequence ID" value="NZ_LFEJ01000002.1"/>
</dbReference>
<dbReference type="Proteomes" id="UP000037315">
    <property type="component" value="Unassembled WGS sequence"/>
</dbReference>
<gene>
    <name evidence="2" type="ORF">ACH50_01115</name>
    <name evidence="1" type="ORF">ACH50_15205</name>
</gene>
<proteinExistence type="predicted"/>
<dbReference type="EMBL" id="LFEJ01000019">
    <property type="protein sequence ID" value="KMV33684.1"/>
    <property type="molecule type" value="Genomic_DNA"/>
</dbReference>
<sequence length="131" mass="14845">MNILYVTIRKNRMSLRDLDTGREAVGHGSFSNQRILIGAFFAAEKVLRDLIEQVKPQGLLDRFVRRQRYDIVIDALELNDGGLSQVEERAIMEMAAGASAMRYRHMVVACAVQPRTDDAVRALLAQSRNQR</sequence>
<evidence type="ECO:0000313" key="2">
    <source>
        <dbReference type="EMBL" id="KMV36663.1"/>
    </source>
</evidence>
<evidence type="ECO:0000313" key="1">
    <source>
        <dbReference type="EMBL" id="KMV33684.1"/>
    </source>
</evidence>
<accession>A0A0J8Y8J5</accession>
<name>A0A0J8Y8J5_9ENTR</name>
<protein>
    <submittedName>
        <fullName evidence="1">Uncharacterized protein</fullName>
    </submittedName>
</protein>
<organism evidence="1 3">
    <name type="scientific">Franconibacter pulveris</name>
    <dbReference type="NCBI Taxonomy" id="435910"/>
    <lineage>
        <taxon>Bacteria</taxon>
        <taxon>Pseudomonadati</taxon>
        <taxon>Pseudomonadota</taxon>
        <taxon>Gammaproteobacteria</taxon>
        <taxon>Enterobacterales</taxon>
        <taxon>Enterobacteriaceae</taxon>
        <taxon>Franconibacter</taxon>
    </lineage>
</organism>
<evidence type="ECO:0000313" key="3">
    <source>
        <dbReference type="Proteomes" id="UP000037315"/>
    </source>
</evidence>